<dbReference type="PRINTS" id="PR00171">
    <property type="entry name" value="SUGRTRNSPORT"/>
</dbReference>
<dbReference type="InterPro" id="IPR003663">
    <property type="entry name" value="Sugar/inositol_transpt"/>
</dbReference>
<keyword evidence="5 8" id="KW-1133">Transmembrane helix</keyword>
<dbReference type="InterPro" id="IPR020846">
    <property type="entry name" value="MFS_dom"/>
</dbReference>
<dbReference type="InterPro" id="IPR007219">
    <property type="entry name" value="XnlR_reg_dom"/>
</dbReference>
<evidence type="ECO:0000313" key="11">
    <source>
        <dbReference type="Proteomes" id="UP000699042"/>
    </source>
</evidence>
<keyword evidence="11" id="KW-1185">Reference proteome</keyword>
<feature type="transmembrane region" description="Helical" evidence="8">
    <location>
        <begin position="1165"/>
        <end position="1186"/>
    </location>
</feature>
<dbReference type="Pfam" id="PF00083">
    <property type="entry name" value="Sugar_tr"/>
    <property type="match status" value="1"/>
</dbReference>
<comment type="similarity">
    <text evidence="2">Belongs to the major facilitator superfamily. Sugar transporter (TC 2.A.1.1) family.</text>
</comment>
<proteinExistence type="inferred from homology"/>
<feature type="transmembrane region" description="Helical" evidence="8">
    <location>
        <begin position="153"/>
        <end position="175"/>
    </location>
</feature>
<dbReference type="GO" id="GO:0016020">
    <property type="term" value="C:membrane"/>
    <property type="evidence" value="ECO:0007669"/>
    <property type="project" value="UniProtKB-SubCell"/>
</dbReference>
<keyword evidence="7" id="KW-0539">Nucleus</keyword>
<evidence type="ECO:0000256" key="8">
    <source>
        <dbReference type="SAM" id="Phobius"/>
    </source>
</evidence>
<feature type="transmembrane region" description="Helical" evidence="8">
    <location>
        <begin position="195"/>
        <end position="213"/>
    </location>
</feature>
<evidence type="ECO:0000256" key="7">
    <source>
        <dbReference type="ARBA" id="ARBA00023242"/>
    </source>
</evidence>
<evidence type="ECO:0000256" key="2">
    <source>
        <dbReference type="ARBA" id="ARBA00010992"/>
    </source>
</evidence>
<dbReference type="EMBL" id="JAESDN010000001">
    <property type="protein sequence ID" value="KAG7057119.1"/>
    <property type="molecule type" value="Genomic_DNA"/>
</dbReference>
<organism evidence="10 11">
    <name type="scientific">Colletotrichum scovillei</name>
    <dbReference type="NCBI Taxonomy" id="1209932"/>
    <lineage>
        <taxon>Eukaryota</taxon>
        <taxon>Fungi</taxon>
        <taxon>Dikarya</taxon>
        <taxon>Ascomycota</taxon>
        <taxon>Pezizomycotina</taxon>
        <taxon>Sordariomycetes</taxon>
        <taxon>Hypocreomycetidae</taxon>
        <taxon>Glomerellales</taxon>
        <taxon>Glomerellaceae</taxon>
        <taxon>Colletotrichum</taxon>
        <taxon>Colletotrichum acutatum species complex</taxon>
    </lineage>
</organism>
<feature type="transmembrane region" description="Helical" evidence="8">
    <location>
        <begin position="566"/>
        <end position="586"/>
    </location>
</feature>
<comment type="caution">
    <text evidence="10">The sequence shown here is derived from an EMBL/GenBank/DDBJ whole genome shotgun (WGS) entry which is preliminary data.</text>
</comment>
<dbReference type="AlphaFoldDB" id="A0A9P7RGJ8"/>
<evidence type="ECO:0000256" key="6">
    <source>
        <dbReference type="ARBA" id="ARBA00023136"/>
    </source>
</evidence>
<feature type="transmembrane region" description="Helical" evidence="8">
    <location>
        <begin position="427"/>
        <end position="449"/>
    </location>
</feature>
<dbReference type="CDD" id="cd12148">
    <property type="entry name" value="fungal_TF_MHR"/>
    <property type="match status" value="1"/>
</dbReference>
<evidence type="ECO:0000256" key="1">
    <source>
        <dbReference type="ARBA" id="ARBA00004141"/>
    </source>
</evidence>
<feature type="transmembrane region" description="Helical" evidence="8">
    <location>
        <begin position="305"/>
        <end position="328"/>
    </location>
</feature>
<comment type="subcellular location">
    <subcellularLocation>
        <location evidence="1">Membrane</location>
        <topology evidence="1">Multi-pass membrane protein</topology>
    </subcellularLocation>
</comment>
<feature type="transmembrane region" description="Helical" evidence="8">
    <location>
        <begin position="255"/>
        <end position="284"/>
    </location>
</feature>
<reference evidence="10" key="1">
    <citation type="submission" date="2021-05" db="EMBL/GenBank/DDBJ databases">
        <title>Comparative genomics of three Colletotrichum scovillei strains and genetic complementation revealed genes involved fungal growth and virulence on chili pepper.</title>
        <authorList>
            <person name="Hsieh D.-K."/>
            <person name="Chuang S.-C."/>
            <person name="Chen C.-Y."/>
            <person name="Chao Y.-T."/>
            <person name="Lu M.-Y.J."/>
            <person name="Lee M.-H."/>
            <person name="Shih M.-C."/>
        </authorList>
    </citation>
    <scope>NUCLEOTIDE SEQUENCE</scope>
    <source>
        <strain evidence="10">Coll-153</strain>
    </source>
</reference>
<keyword evidence="6 8" id="KW-0472">Membrane</keyword>
<evidence type="ECO:0000313" key="10">
    <source>
        <dbReference type="EMBL" id="KAG7057119.1"/>
    </source>
</evidence>
<feature type="transmembrane region" description="Helical" evidence="8">
    <location>
        <begin position="464"/>
        <end position="482"/>
    </location>
</feature>
<dbReference type="GO" id="GO:0006351">
    <property type="term" value="P:DNA-templated transcription"/>
    <property type="evidence" value="ECO:0007669"/>
    <property type="project" value="InterPro"/>
</dbReference>
<dbReference type="GO" id="GO:0005351">
    <property type="term" value="F:carbohydrate:proton symporter activity"/>
    <property type="evidence" value="ECO:0007669"/>
    <property type="project" value="TreeGrafter"/>
</dbReference>
<feature type="transmembrane region" description="Helical" evidence="8">
    <location>
        <begin position="856"/>
        <end position="878"/>
    </location>
</feature>
<evidence type="ECO:0000256" key="3">
    <source>
        <dbReference type="ARBA" id="ARBA00022448"/>
    </source>
</evidence>
<dbReference type="InterPro" id="IPR036259">
    <property type="entry name" value="MFS_trans_sf"/>
</dbReference>
<dbReference type="GO" id="GO:0008270">
    <property type="term" value="F:zinc ion binding"/>
    <property type="evidence" value="ECO:0007669"/>
    <property type="project" value="InterPro"/>
</dbReference>
<feature type="transmembrane region" description="Helical" evidence="8">
    <location>
        <begin position="225"/>
        <end position="243"/>
    </location>
</feature>
<sequence>MADGPSCHPRFFRIFCLLGPSFGWHDGPNAGRRFCLLMGCREAWESAVRTFKTAVLSPLHSFVSIDDTLPRLPRPPSLHRSTVPEFLVHPSRAVLLVCSPSSTMSDEKTDPTVEGHAEERRDDAAAEVDTAVHIAHQTQSGAYSPWTPHMFRLYAVLFIAYLNGALNGYDGSLMGGLNGLKSYLNYFHKETVDESTGIIFAMYNIGSVAAVFFTGPANDFLGRRWGMFIGAAIVIIGTCVQATTKTYEYLFNSMVVYRLLMILSSGQFLAGRFVLGFGVSFCCVSAPTYVSEMAHPAWRGTITGIYNCTWYIGSIIASWVIYGCAYIDGGEGTSAWRLPIWLQMVTSGIVCVGVFFIPESPRWLMANDKHEEAARVLAKYHGEGSIDHPIVQLQLKEMVSQISTDASDKSWYDYSELWSTHSARRRLICVLGMAFFGQISGNSLSSYYLTVVLKNAGITDEKRVLALNAINPILCFFASLVGARMTDVVGRRPLLIYSIIFCSFCFAIITGTSKLATDDASNVAAANTTIAFIYIFGIVFSFGWTPLQSMYIAETLSTSTRAKGTAVGNFASAVGSTVIQYASGPAFLNIKYYFYIVFIFWDLFEAVIIYFFWPETKDRTLEELEEVFSAPNPVKKSLEPRSAETVLKTMQVGQDEKAARGKSDLILEGVLRVEKFLHEMKATIVSPVSSTFHFSPNPSHDGVFKGTAPYADHRPSVVSPALRSASRGSFSGSPLNEIHHPQRTPISEPQYQNNFENAVLDSMHTSTTESVLQWPHFDAFPNMRDGYVPIFHLEQSRPAVKTRATPVYPYVTAEDIDEIIESFEHTINFWYPTMSRGQLEQVRNLIADGIPEGDSILVCLALLTMALGCVGLVTTGLASTSSLSEEDRKRRASKRAMGDMYFDSVLKKLHVVHTNVGSTATHCLFFTAMYFAFLRRPLQAWEYINAASAKCLLLLSYPPESESAEDQERIRRIFWSCYILESDYLAELSGLPQSGVARIESTTPLPGEYSTHKDSQVEEQSSLYFLACISMRRLLNRVHQLLYARGTGAALDHARFPYVVAELNHQLDDWREVLPPAFAFSVGFNEVGNNQGTATEHGGFLRQRYLTCRSVIYRPYLMWMLSGMAGGNGASSELLVNQDALKNCKACLDACLLHILNLRGFGQTVMVDTWICSLSMAGAMLVLLAACRIPALKDMIGPEVLGAGDHLKQLLQGWQSTMGEPTSPSVNQAIRIISDVDRFIQEVYQAGDSYSMRRHP</sequence>
<dbReference type="FunFam" id="1.20.1250.20:FF:000217">
    <property type="entry name" value="MFS lactose permease, putative"/>
    <property type="match status" value="1"/>
</dbReference>
<feature type="transmembrane region" description="Helical" evidence="8">
    <location>
        <begin position="592"/>
        <end position="613"/>
    </location>
</feature>
<evidence type="ECO:0000256" key="4">
    <source>
        <dbReference type="ARBA" id="ARBA00022692"/>
    </source>
</evidence>
<dbReference type="PANTHER" id="PTHR48022">
    <property type="entry name" value="PLASTIDIC GLUCOSE TRANSPORTER 4"/>
    <property type="match status" value="1"/>
</dbReference>
<keyword evidence="4 8" id="KW-0812">Transmembrane</keyword>
<feature type="transmembrane region" description="Helical" evidence="8">
    <location>
        <begin position="494"/>
        <end position="512"/>
    </location>
</feature>
<feature type="transmembrane region" description="Helical" evidence="8">
    <location>
        <begin position="916"/>
        <end position="934"/>
    </location>
</feature>
<protein>
    <submittedName>
        <fullName evidence="10">C6 zinc finger domain-containing protein</fullName>
    </submittedName>
</protein>
<dbReference type="PROSITE" id="PS50850">
    <property type="entry name" value="MFS"/>
    <property type="match status" value="1"/>
</dbReference>
<feature type="domain" description="Major facilitator superfamily (MFS) profile" evidence="9">
    <location>
        <begin position="156"/>
        <end position="617"/>
    </location>
</feature>
<evidence type="ECO:0000256" key="5">
    <source>
        <dbReference type="ARBA" id="ARBA00022989"/>
    </source>
</evidence>
<gene>
    <name evidence="10" type="ORF">JMJ77_004511</name>
</gene>
<dbReference type="GO" id="GO:0003677">
    <property type="term" value="F:DNA binding"/>
    <property type="evidence" value="ECO:0007669"/>
    <property type="project" value="InterPro"/>
</dbReference>
<dbReference type="PANTHER" id="PTHR48022:SF70">
    <property type="entry name" value="MONOSACCHARIDE TRANSPORTER, PUTATIVE (AFU_ORTHOLOGUE AFUA_5G14540)-RELATED"/>
    <property type="match status" value="1"/>
</dbReference>
<dbReference type="Pfam" id="PF04082">
    <property type="entry name" value="Fungal_trans"/>
    <property type="match status" value="1"/>
</dbReference>
<dbReference type="Proteomes" id="UP000699042">
    <property type="component" value="Unassembled WGS sequence"/>
</dbReference>
<accession>A0A9P7RGJ8</accession>
<name>A0A9P7RGJ8_9PEZI</name>
<dbReference type="SUPFAM" id="SSF103473">
    <property type="entry name" value="MFS general substrate transporter"/>
    <property type="match status" value="1"/>
</dbReference>
<feature type="transmembrane region" description="Helical" evidence="8">
    <location>
        <begin position="524"/>
        <end position="545"/>
    </location>
</feature>
<feature type="transmembrane region" description="Helical" evidence="8">
    <location>
        <begin position="340"/>
        <end position="357"/>
    </location>
</feature>
<dbReference type="Gene3D" id="1.20.1250.20">
    <property type="entry name" value="MFS general substrate transporter like domains"/>
    <property type="match status" value="1"/>
</dbReference>
<keyword evidence="3" id="KW-0813">Transport</keyword>
<dbReference type="InterPro" id="IPR005828">
    <property type="entry name" value="MFS_sugar_transport-like"/>
</dbReference>
<dbReference type="InterPro" id="IPR050360">
    <property type="entry name" value="MFS_Sugar_Transporters"/>
</dbReference>
<evidence type="ECO:0000259" key="9">
    <source>
        <dbReference type="PROSITE" id="PS50850"/>
    </source>
</evidence>
<dbReference type="NCBIfam" id="TIGR00879">
    <property type="entry name" value="SP"/>
    <property type="match status" value="1"/>
</dbReference>